<evidence type="ECO:0000313" key="4">
    <source>
        <dbReference type="Proteomes" id="UP000066480"/>
    </source>
</evidence>
<dbReference type="Pfam" id="PF00583">
    <property type="entry name" value="Acetyltransf_1"/>
    <property type="match status" value="1"/>
</dbReference>
<dbReference type="GO" id="GO:0008080">
    <property type="term" value="F:N-acetyltransferase activity"/>
    <property type="evidence" value="ECO:0007669"/>
    <property type="project" value="InterPro"/>
</dbReference>
<dbReference type="Gene3D" id="3.40.630.30">
    <property type="match status" value="1"/>
</dbReference>
<accession>A0A0K1JQE5</accession>
<dbReference type="PROSITE" id="PS51186">
    <property type="entry name" value="GNAT"/>
    <property type="match status" value="1"/>
</dbReference>
<sequence>MYVRPEFRGDGLGRALLQRLLSEARAIGYQCVRLETAVFMTEAHGLYRSLGFHSIPMLEHSETALSGLQEHAYFMELPLTRAAAC</sequence>
<dbReference type="InterPro" id="IPR000182">
    <property type="entry name" value="GNAT_dom"/>
</dbReference>
<organism evidence="3 4">
    <name type="scientific">Luteipulveratus mongoliensis</name>
    <dbReference type="NCBI Taxonomy" id="571913"/>
    <lineage>
        <taxon>Bacteria</taxon>
        <taxon>Bacillati</taxon>
        <taxon>Actinomycetota</taxon>
        <taxon>Actinomycetes</taxon>
        <taxon>Micrococcales</taxon>
        <taxon>Dermacoccaceae</taxon>
        <taxon>Luteipulveratus</taxon>
    </lineage>
</organism>
<dbReference type="CDD" id="cd04301">
    <property type="entry name" value="NAT_SF"/>
    <property type="match status" value="1"/>
</dbReference>
<dbReference type="EMBL" id="CP011112">
    <property type="protein sequence ID" value="AKU18808.1"/>
    <property type="molecule type" value="Genomic_DNA"/>
</dbReference>
<proteinExistence type="predicted"/>
<gene>
    <name evidence="3" type="ORF">VV02_10400</name>
</gene>
<evidence type="ECO:0000313" key="3">
    <source>
        <dbReference type="EMBL" id="AKU18808.1"/>
    </source>
</evidence>
<feature type="domain" description="N-acetyltransferase" evidence="2">
    <location>
        <begin position="1"/>
        <end position="80"/>
    </location>
</feature>
<dbReference type="PANTHER" id="PTHR13947">
    <property type="entry name" value="GNAT FAMILY N-ACETYLTRANSFERASE"/>
    <property type="match status" value="1"/>
</dbReference>
<dbReference type="SUPFAM" id="SSF55729">
    <property type="entry name" value="Acyl-CoA N-acyltransferases (Nat)"/>
    <property type="match status" value="1"/>
</dbReference>
<dbReference type="PANTHER" id="PTHR13947:SF37">
    <property type="entry name" value="LD18367P"/>
    <property type="match status" value="1"/>
</dbReference>
<keyword evidence="1" id="KW-0808">Transferase</keyword>
<dbReference type="InterPro" id="IPR050769">
    <property type="entry name" value="NAT_camello-type"/>
</dbReference>
<dbReference type="InterPro" id="IPR016181">
    <property type="entry name" value="Acyl_CoA_acyltransferase"/>
</dbReference>
<keyword evidence="4" id="KW-1185">Reference proteome</keyword>
<dbReference type="Proteomes" id="UP000066480">
    <property type="component" value="Chromosome"/>
</dbReference>
<name>A0A0K1JQE5_9MICO</name>
<evidence type="ECO:0000256" key="1">
    <source>
        <dbReference type="ARBA" id="ARBA00022679"/>
    </source>
</evidence>
<reference evidence="3 4" key="1">
    <citation type="submission" date="2015-03" db="EMBL/GenBank/DDBJ databases">
        <title>Luteipulveratus halotolerans sp. nov., a novel actinobacterium (Dermacoccaceae) from Sarawak, Malaysia.</title>
        <authorList>
            <person name="Juboi H."/>
            <person name="Basik A."/>
            <person name="Shamsul S.S."/>
            <person name="Arnold P."/>
            <person name="Schmitt E.K."/>
            <person name="Sanglier J.-J."/>
            <person name="Yeo T."/>
        </authorList>
    </citation>
    <scope>NUCLEOTIDE SEQUENCE [LARGE SCALE GENOMIC DNA]</scope>
    <source>
        <strain evidence="3 4">MN07-A0370</strain>
    </source>
</reference>
<dbReference type="AlphaFoldDB" id="A0A0K1JQE5"/>
<evidence type="ECO:0000259" key="2">
    <source>
        <dbReference type="PROSITE" id="PS51186"/>
    </source>
</evidence>
<protein>
    <recommendedName>
        <fullName evidence="2">N-acetyltransferase domain-containing protein</fullName>
    </recommendedName>
</protein>
<dbReference type="KEGG" id="lmoi:VV02_10400"/>